<dbReference type="InterPro" id="IPR042566">
    <property type="entry name" value="L1_C"/>
</dbReference>
<keyword evidence="2" id="KW-1185">Reference proteome</keyword>
<proteinExistence type="predicted"/>
<dbReference type="InterPro" id="IPR004244">
    <property type="entry name" value="Transposase_22"/>
</dbReference>
<evidence type="ECO:0000313" key="2">
    <source>
        <dbReference type="Proteomes" id="UP001295444"/>
    </source>
</evidence>
<protein>
    <submittedName>
        <fullName evidence="1">Uncharacterized protein</fullName>
    </submittedName>
</protein>
<dbReference type="AlphaFoldDB" id="A0AAD1W1C3"/>
<gene>
    <name evidence="1" type="ORF">PECUL_23A020311</name>
</gene>
<dbReference type="Gene3D" id="3.30.70.1820">
    <property type="entry name" value="L1 transposable element, RRM domain"/>
    <property type="match status" value="1"/>
</dbReference>
<dbReference type="PANTHER" id="PTHR11505">
    <property type="entry name" value="L1 TRANSPOSABLE ELEMENT-RELATED"/>
    <property type="match status" value="1"/>
</dbReference>
<dbReference type="Proteomes" id="UP001295444">
    <property type="component" value="Chromosome 03"/>
</dbReference>
<sequence>MLLLDRVHRVPRQRQIPDTSPRDVLLRAHYDHVKEHILTTSRNRTQPPEGYDKIQIFPDLSATTLRRRKEFAPITAALRSNELRYCWGYPTKLQFFKDDAITTISSIEDGVRRLALWGINLQIESTRNSSNTKLQLEWTASPGRR</sequence>
<organism evidence="1 2">
    <name type="scientific">Pelobates cultripes</name>
    <name type="common">Western spadefoot toad</name>
    <dbReference type="NCBI Taxonomy" id="61616"/>
    <lineage>
        <taxon>Eukaryota</taxon>
        <taxon>Metazoa</taxon>
        <taxon>Chordata</taxon>
        <taxon>Craniata</taxon>
        <taxon>Vertebrata</taxon>
        <taxon>Euteleostomi</taxon>
        <taxon>Amphibia</taxon>
        <taxon>Batrachia</taxon>
        <taxon>Anura</taxon>
        <taxon>Pelobatoidea</taxon>
        <taxon>Pelobatidae</taxon>
        <taxon>Pelobates</taxon>
    </lineage>
</organism>
<evidence type="ECO:0000313" key="1">
    <source>
        <dbReference type="EMBL" id="CAH2276663.1"/>
    </source>
</evidence>
<dbReference type="Gene3D" id="3.30.250.20">
    <property type="entry name" value="L1 transposable element, C-terminal domain"/>
    <property type="match status" value="1"/>
</dbReference>
<dbReference type="EMBL" id="OW240914">
    <property type="protein sequence ID" value="CAH2276663.1"/>
    <property type="molecule type" value="Genomic_DNA"/>
</dbReference>
<reference evidence="1" key="1">
    <citation type="submission" date="2022-03" db="EMBL/GenBank/DDBJ databases">
        <authorList>
            <person name="Alioto T."/>
            <person name="Alioto T."/>
            <person name="Gomez Garrido J."/>
        </authorList>
    </citation>
    <scope>NUCLEOTIDE SEQUENCE</scope>
</reference>
<accession>A0AAD1W1C3</accession>
<name>A0AAD1W1C3_PELCU</name>